<organism evidence="1">
    <name type="scientific">Hellea balneolensis</name>
    <dbReference type="NCBI Taxonomy" id="287478"/>
    <lineage>
        <taxon>Bacteria</taxon>
        <taxon>Pseudomonadati</taxon>
        <taxon>Pseudomonadota</taxon>
        <taxon>Alphaproteobacteria</taxon>
        <taxon>Maricaulales</taxon>
        <taxon>Robiginitomaculaceae</taxon>
        <taxon>Hellea</taxon>
    </lineage>
</organism>
<gene>
    <name evidence="1" type="ORF">ENJ42_08250</name>
</gene>
<dbReference type="InterPro" id="IPR009282">
    <property type="entry name" value="DUF937"/>
</dbReference>
<dbReference type="EMBL" id="DRMJ01000432">
    <property type="protein sequence ID" value="HHL43593.1"/>
    <property type="molecule type" value="Genomic_DNA"/>
</dbReference>
<accession>A0A7C5M0J5</accession>
<evidence type="ECO:0000313" key="1">
    <source>
        <dbReference type="EMBL" id="HHL43593.1"/>
    </source>
</evidence>
<dbReference type="AlphaFoldDB" id="A0A7C5M0J5"/>
<dbReference type="Proteomes" id="UP000885830">
    <property type="component" value="Unassembled WGS sequence"/>
</dbReference>
<proteinExistence type="predicted"/>
<dbReference type="Pfam" id="PF06078">
    <property type="entry name" value="DUF937"/>
    <property type="match status" value="1"/>
</dbReference>
<sequence length="228" mass="23738">MSQMNLLEMILQAKGGQVAQNAGAQYGLDANQSQKAIAALLPAISSALKMNTSKPEGLGALLGALQKGGHDRYLDDPDVYKQPDQVRQEGNAILGHLFGSKDVSRAVASHASEQTGIGSDVLKKLLPMVATMAMGSLSKQTRQPSMAEQLAGLALGGGGQQQQRGRSGGGLLGGLLGAAMGGGRRQARQQQQAHQQGMGLLGRMLDADGDGSSMDDILGMAMKQMMKR</sequence>
<reference evidence="1" key="1">
    <citation type="journal article" date="2020" name="mSystems">
        <title>Genome- and Community-Level Interaction Insights into Carbon Utilization and Element Cycling Functions of Hydrothermarchaeota in Hydrothermal Sediment.</title>
        <authorList>
            <person name="Zhou Z."/>
            <person name="Liu Y."/>
            <person name="Xu W."/>
            <person name="Pan J."/>
            <person name="Luo Z.H."/>
            <person name="Li M."/>
        </authorList>
    </citation>
    <scope>NUCLEOTIDE SEQUENCE [LARGE SCALE GENOMIC DNA]</scope>
    <source>
        <strain evidence="1">HyVt-485</strain>
    </source>
</reference>
<protein>
    <submittedName>
        <fullName evidence="1">DUF937 domain-containing protein</fullName>
    </submittedName>
</protein>
<comment type="caution">
    <text evidence="1">The sequence shown here is derived from an EMBL/GenBank/DDBJ whole genome shotgun (WGS) entry which is preliminary data.</text>
</comment>
<name>A0A7C5M0J5_9PROT</name>